<evidence type="ECO:0000256" key="3">
    <source>
        <dbReference type="ARBA" id="ARBA00023125"/>
    </source>
</evidence>
<dbReference type="InterPro" id="IPR036879">
    <property type="entry name" value="TF_MADSbox_sf"/>
</dbReference>
<dbReference type="PRINTS" id="PR00404">
    <property type="entry name" value="MADSDOMAIN"/>
</dbReference>
<dbReference type="GO" id="GO:0000977">
    <property type="term" value="F:RNA polymerase II transcription regulatory region sequence-specific DNA binding"/>
    <property type="evidence" value="ECO:0007669"/>
    <property type="project" value="InterPro"/>
</dbReference>
<evidence type="ECO:0000313" key="7">
    <source>
        <dbReference type="EMBL" id="KAF7843021.1"/>
    </source>
</evidence>
<reference evidence="7" key="1">
    <citation type="submission" date="2020-09" db="EMBL/GenBank/DDBJ databases">
        <title>Genome-Enabled Discovery of Anthraquinone Biosynthesis in Senna tora.</title>
        <authorList>
            <person name="Kang S.-H."/>
            <person name="Pandey R.P."/>
            <person name="Lee C.-M."/>
            <person name="Sim J.-S."/>
            <person name="Jeong J.-T."/>
            <person name="Choi B.-S."/>
            <person name="Jung M."/>
            <person name="Ginzburg D."/>
            <person name="Zhao K."/>
            <person name="Won S.Y."/>
            <person name="Oh T.-J."/>
            <person name="Yu Y."/>
            <person name="Kim N.-H."/>
            <person name="Lee O.R."/>
            <person name="Lee T.-H."/>
            <person name="Bashyal P."/>
            <person name="Kim T.-S."/>
            <person name="Lee W.-H."/>
            <person name="Kawkins C."/>
            <person name="Kim C.-K."/>
            <person name="Kim J.S."/>
            <person name="Ahn B.O."/>
            <person name="Rhee S.Y."/>
            <person name="Sohng J.K."/>
        </authorList>
    </citation>
    <scope>NUCLEOTIDE SEQUENCE</scope>
    <source>
        <tissue evidence="7">Leaf</tissue>
    </source>
</reference>
<keyword evidence="5" id="KW-0539">Nucleus</keyword>
<dbReference type="PROSITE" id="PS50066">
    <property type="entry name" value="MADS_BOX_2"/>
    <property type="match status" value="1"/>
</dbReference>
<evidence type="ECO:0000256" key="2">
    <source>
        <dbReference type="ARBA" id="ARBA00023015"/>
    </source>
</evidence>
<dbReference type="EMBL" id="JAAIUW010000002">
    <property type="protein sequence ID" value="KAF7843021.1"/>
    <property type="molecule type" value="Genomic_DNA"/>
</dbReference>
<dbReference type="FunFam" id="3.40.1810.10:FF:000006">
    <property type="entry name" value="Agamous-like MADS-box protein AGL62"/>
    <property type="match status" value="1"/>
</dbReference>
<dbReference type="GO" id="GO:0005634">
    <property type="term" value="C:nucleus"/>
    <property type="evidence" value="ECO:0007669"/>
    <property type="project" value="UniProtKB-SubCell"/>
</dbReference>
<dbReference type="Proteomes" id="UP000634136">
    <property type="component" value="Unassembled WGS sequence"/>
</dbReference>
<gene>
    <name evidence="7" type="ORF">G2W53_005319</name>
</gene>
<dbReference type="OrthoDB" id="1696736at2759"/>
<accession>A0A834XFI5</accession>
<evidence type="ECO:0000256" key="1">
    <source>
        <dbReference type="ARBA" id="ARBA00004123"/>
    </source>
</evidence>
<organism evidence="7 8">
    <name type="scientific">Senna tora</name>
    <dbReference type="NCBI Taxonomy" id="362788"/>
    <lineage>
        <taxon>Eukaryota</taxon>
        <taxon>Viridiplantae</taxon>
        <taxon>Streptophyta</taxon>
        <taxon>Embryophyta</taxon>
        <taxon>Tracheophyta</taxon>
        <taxon>Spermatophyta</taxon>
        <taxon>Magnoliopsida</taxon>
        <taxon>eudicotyledons</taxon>
        <taxon>Gunneridae</taxon>
        <taxon>Pentapetalae</taxon>
        <taxon>rosids</taxon>
        <taxon>fabids</taxon>
        <taxon>Fabales</taxon>
        <taxon>Fabaceae</taxon>
        <taxon>Caesalpinioideae</taxon>
        <taxon>Cassia clade</taxon>
        <taxon>Senna</taxon>
    </lineage>
</organism>
<dbReference type="InterPro" id="IPR033896">
    <property type="entry name" value="MEF2-like_N"/>
</dbReference>
<name>A0A834XFI5_9FABA</name>
<evidence type="ECO:0000256" key="5">
    <source>
        <dbReference type="ARBA" id="ARBA00023242"/>
    </source>
</evidence>
<evidence type="ECO:0000313" key="8">
    <source>
        <dbReference type="Proteomes" id="UP000634136"/>
    </source>
</evidence>
<dbReference type="PROSITE" id="PS00350">
    <property type="entry name" value="MADS_BOX_1"/>
    <property type="match status" value="1"/>
</dbReference>
<evidence type="ECO:0000259" key="6">
    <source>
        <dbReference type="PROSITE" id="PS50066"/>
    </source>
</evidence>
<evidence type="ECO:0000256" key="4">
    <source>
        <dbReference type="ARBA" id="ARBA00023163"/>
    </source>
</evidence>
<keyword evidence="8" id="KW-1185">Reference proteome</keyword>
<dbReference type="InterPro" id="IPR050142">
    <property type="entry name" value="MADS-box/MEF2_TF"/>
</dbReference>
<dbReference type="SMART" id="SM00432">
    <property type="entry name" value="MADS"/>
    <property type="match status" value="1"/>
</dbReference>
<protein>
    <submittedName>
        <fullName evidence="7">MADS-box protein JOINTLESS-like</fullName>
    </submittedName>
</protein>
<dbReference type="SUPFAM" id="SSF55455">
    <property type="entry name" value="SRF-like"/>
    <property type="match status" value="1"/>
</dbReference>
<comment type="subcellular location">
    <subcellularLocation>
        <location evidence="1">Nucleus</location>
    </subcellularLocation>
</comment>
<sequence length="134" mass="15858">MARRKIAIKKIENVSARQVTFSKRRRGLFKKAQELSTLCDAEIALIVFSPAGNLFHFATTSIGQVTERRISYSELKLDLDKSHQPYDNELQVEGEYFKLEKALKEKTHELRYIYIYIYIYISWNRDLIKRYASM</sequence>
<dbReference type="CDD" id="cd00265">
    <property type="entry name" value="MADS_MEF2_like"/>
    <property type="match status" value="1"/>
</dbReference>
<dbReference type="InterPro" id="IPR002100">
    <property type="entry name" value="TF_MADSbox"/>
</dbReference>
<keyword evidence="3" id="KW-0238">DNA-binding</keyword>
<proteinExistence type="predicted"/>
<dbReference type="GO" id="GO:0046983">
    <property type="term" value="F:protein dimerization activity"/>
    <property type="evidence" value="ECO:0007669"/>
    <property type="project" value="InterPro"/>
</dbReference>
<dbReference type="GO" id="GO:0045944">
    <property type="term" value="P:positive regulation of transcription by RNA polymerase II"/>
    <property type="evidence" value="ECO:0007669"/>
    <property type="project" value="InterPro"/>
</dbReference>
<keyword evidence="2" id="KW-0805">Transcription regulation</keyword>
<dbReference type="Gene3D" id="3.40.1810.10">
    <property type="entry name" value="Transcription factor, MADS-box"/>
    <property type="match status" value="1"/>
</dbReference>
<dbReference type="Pfam" id="PF00319">
    <property type="entry name" value="SRF-TF"/>
    <property type="match status" value="1"/>
</dbReference>
<dbReference type="AlphaFoldDB" id="A0A834XFI5"/>
<comment type="caution">
    <text evidence="7">The sequence shown here is derived from an EMBL/GenBank/DDBJ whole genome shotgun (WGS) entry which is preliminary data.</text>
</comment>
<dbReference type="PANTHER" id="PTHR48019">
    <property type="entry name" value="SERUM RESPONSE FACTOR HOMOLOG"/>
    <property type="match status" value="1"/>
</dbReference>
<feature type="domain" description="MADS-box" evidence="6">
    <location>
        <begin position="1"/>
        <end position="61"/>
    </location>
</feature>
<keyword evidence="4" id="KW-0804">Transcription</keyword>